<proteinExistence type="predicted"/>
<accession>A0A5J9THP0</accession>
<comment type="caution">
    <text evidence="2">The sequence shown here is derived from an EMBL/GenBank/DDBJ whole genome shotgun (WGS) entry which is preliminary data.</text>
</comment>
<dbReference type="Pfam" id="PF10440">
    <property type="entry name" value="WIYLD"/>
    <property type="match status" value="1"/>
</dbReference>
<dbReference type="AlphaFoldDB" id="A0A5J9THP0"/>
<feature type="domain" description="WIYLD" evidence="1">
    <location>
        <begin position="4"/>
        <end position="46"/>
    </location>
</feature>
<dbReference type="InterPro" id="IPR018848">
    <property type="entry name" value="WIYLD_domain"/>
</dbReference>
<keyword evidence="3" id="KW-1185">Reference proteome</keyword>
<dbReference type="OrthoDB" id="1898570at2759"/>
<sequence length="63" mass="7096">MAPRKGNRHIDATIDHFRGMGYAVRDVCRTVATLLKDCAQQPEMWFWVRGFLFSRGRAAGLGG</sequence>
<name>A0A5J9THP0_9POAL</name>
<protein>
    <recommendedName>
        <fullName evidence="1">WIYLD domain-containing protein</fullName>
    </recommendedName>
</protein>
<evidence type="ECO:0000313" key="2">
    <source>
        <dbReference type="EMBL" id="TVU10794.1"/>
    </source>
</evidence>
<dbReference type="EMBL" id="RWGY01000039">
    <property type="protein sequence ID" value="TVU10794.1"/>
    <property type="molecule type" value="Genomic_DNA"/>
</dbReference>
<evidence type="ECO:0000259" key="1">
    <source>
        <dbReference type="Pfam" id="PF10440"/>
    </source>
</evidence>
<organism evidence="2 3">
    <name type="scientific">Eragrostis curvula</name>
    <name type="common">weeping love grass</name>
    <dbReference type="NCBI Taxonomy" id="38414"/>
    <lineage>
        <taxon>Eukaryota</taxon>
        <taxon>Viridiplantae</taxon>
        <taxon>Streptophyta</taxon>
        <taxon>Embryophyta</taxon>
        <taxon>Tracheophyta</taxon>
        <taxon>Spermatophyta</taxon>
        <taxon>Magnoliopsida</taxon>
        <taxon>Liliopsida</taxon>
        <taxon>Poales</taxon>
        <taxon>Poaceae</taxon>
        <taxon>PACMAD clade</taxon>
        <taxon>Chloridoideae</taxon>
        <taxon>Eragrostideae</taxon>
        <taxon>Eragrostidinae</taxon>
        <taxon>Eragrostis</taxon>
    </lineage>
</organism>
<dbReference type="Gramene" id="TVU10794">
    <property type="protein sequence ID" value="TVU10794"/>
    <property type="gene ID" value="EJB05_44343"/>
</dbReference>
<reference evidence="2 3" key="1">
    <citation type="journal article" date="2019" name="Sci. Rep.">
        <title>A high-quality genome of Eragrostis curvula grass provides insights into Poaceae evolution and supports new strategies to enhance forage quality.</title>
        <authorList>
            <person name="Carballo J."/>
            <person name="Santos B.A.C.M."/>
            <person name="Zappacosta D."/>
            <person name="Garbus I."/>
            <person name="Selva J.P."/>
            <person name="Gallo C.A."/>
            <person name="Diaz A."/>
            <person name="Albertini E."/>
            <person name="Caccamo M."/>
            <person name="Echenique V."/>
        </authorList>
    </citation>
    <scope>NUCLEOTIDE SEQUENCE [LARGE SCALE GENOMIC DNA]</scope>
    <source>
        <strain evidence="3">cv. Victoria</strain>
        <tissue evidence="2">Leaf</tissue>
    </source>
</reference>
<gene>
    <name evidence="2" type="ORF">EJB05_44343</name>
</gene>
<dbReference type="Proteomes" id="UP000324897">
    <property type="component" value="Chromosome 3"/>
</dbReference>
<evidence type="ECO:0000313" key="3">
    <source>
        <dbReference type="Proteomes" id="UP000324897"/>
    </source>
</evidence>